<comment type="caution">
    <text evidence="1">The sequence shown here is derived from an EMBL/GenBank/DDBJ whole genome shotgun (WGS) entry which is preliminary data.</text>
</comment>
<dbReference type="Pfam" id="PF03352">
    <property type="entry name" value="Adenine_glyco"/>
    <property type="match status" value="1"/>
</dbReference>
<organism evidence="1 2">
    <name type="scientific">Siculibacillus lacustris</name>
    <dbReference type="NCBI Taxonomy" id="1549641"/>
    <lineage>
        <taxon>Bacteria</taxon>
        <taxon>Pseudomonadati</taxon>
        <taxon>Pseudomonadota</taxon>
        <taxon>Alphaproteobacteria</taxon>
        <taxon>Hyphomicrobiales</taxon>
        <taxon>Ancalomicrobiaceae</taxon>
        <taxon>Siculibacillus</taxon>
    </lineage>
</organism>
<dbReference type="Gene3D" id="1.10.340.30">
    <property type="entry name" value="Hypothetical protein, domain 2"/>
    <property type="match status" value="1"/>
</dbReference>
<dbReference type="OrthoDB" id="9795156at2"/>
<dbReference type="InterPro" id="IPR011257">
    <property type="entry name" value="DNA_glycosylase"/>
</dbReference>
<dbReference type="AlphaFoldDB" id="A0A4Q9VFQ6"/>
<dbReference type="InterPro" id="IPR005019">
    <property type="entry name" value="Adenine_glyco"/>
</dbReference>
<dbReference type="PANTHER" id="PTHR30037:SF3">
    <property type="entry name" value="BLR0857 PROTEIN"/>
    <property type="match status" value="1"/>
</dbReference>
<evidence type="ECO:0000313" key="1">
    <source>
        <dbReference type="EMBL" id="TBW33647.1"/>
    </source>
</evidence>
<dbReference type="GO" id="GO:0006284">
    <property type="term" value="P:base-excision repair"/>
    <property type="evidence" value="ECO:0007669"/>
    <property type="project" value="InterPro"/>
</dbReference>
<reference evidence="1 2" key="1">
    <citation type="submission" date="2019-02" db="EMBL/GenBank/DDBJ databases">
        <title>Siculibacillus lacustris gen. nov., sp. nov., a new rosette-forming bacterium isolated from a freshwater crater lake (Lake St. Ana, Romania).</title>
        <authorList>
            <person name="Felfoldi T."/>
            <person name="Marton Z."/>
            <person name="Szabo A."/>
            <person name="Mentes A."/>
            <person name="Boka K."/>
            <person name="Marialigeti K."/>
            <person name="Mathe I."/>
            <person name="Koncz M."/>
            <person name="Schumann P."/>
            <person name="Toth E."/>
        </authorList>
    </citation>
    <scope>NUCLEOTIDE SEQUENCE [LARGE SCALE GENOMIC DNA]</scope>
    <source>
        <strain evidence="1 2">SA-279</strain>
    </source>
</reference>
<sequence>MRSFAALYEIAAARKGGADALERRLAETAPLPRAAIAATPDDRILAAMTQRIFSAGFSWKVIEAKWPGFEAAFFGFEPHACAFLAGEQFEALLHNADIVRNGAKIRSVQVNARFLLDLAAEHGTAARFFADWPDDDLVGLLEVLKARGSHLGGDAAPRTLRAIGKPAWVATPDVVAALIREGVIDRPPTSKRDRTAIQAAFNAWAAESGRDATTIGRTLAMTVESPSPASHGRHA</sequence>
<dbReference type="Proteomes" id="UP000292781">
    <property type="component" value="Unassembled WGS sequence"/>
</dbReference>
<dbReference type="EMBL" id="SJFN01000041">
    <property type="protein sequence ID" value="TBW33647.1"/>
    <property type="molecule type" value="Genomic_DNA"/>
</dbReference>
<dbReference type="InterPro" id="IPR052891">
    <property type="entry name" value="DNA-3mA_glycosylase"/>
</dbReference>
<protein>
    <submittedName>
        <fullName evidence="1">3-methyladenine DNA glycosylase</fullName>
    </submittedName>
</protein>
<evidence type="ECO:0000313" key="2">
    <source>
        <dbReference type="Proteomes" id="UP000292781"/>
    </source>
</evidence>
<dbReference type="GO" id="GO:0008725">
    <property type="term" value="F:DNA-3-methyladenine glycosylase activity"/>
    <property type="evidence" value="ECO:0007669"/>
    <property type="project" value="InterPro"/>
</dbReference>
<dbReference type="PANTHER" id="PTHR30037">
    <property type="entry name" value="DNA-3-METHYLADENINE GLYCOSYLASE 1"/>
    <property type="match status" value="1"/>
</dbReference>
<name>A0A4Q9VFQ6_9HYPH</name>
<dbReference type="RefSeq" id="WP_131311383.1">
    <property type="nucleotide sequence ID" value="NZ_SJFN01000041.1"/>
</dbReference>
<keyword evidence="2" id="KW-1185">Reference proteome</keyword>
<proteinExistence type="predicted"/>
<accession>A0A4Q9VFQ6</accession>
<dbReference type="SUPFAM" id="SSF48150">
    <property type="entry name" value="DNA-glycosylase"/>
    <property type="match status" value="1"/>
</dbReference>
<gene>
    <name evidence="1" type="ORF">EYW49_19895</name>
</gene>